<reference evidence="1" key="1">
    <citation type="journal article" date="2015" name="Nature">
        <title>Complex archaea that bridge the gap between prokaryotes and eukaryotes.</title>
        <authorList>
            <person name="Spang A."/>
            <person name="Saw J.H."/>
            <person name="Jorgensen S.L."/>
            <person name="Zaremba-Niedzwiedzka K."/>
            <person name="Martijn J."/>
            <person name="Lind A.E."/>
            <person name="van Eijk R."/>
            <person name="Schleper C."/>
            <person name="Guy L."/>
            <person name="Ettema T.J."/>
        </authorList>
    </citation>
    <scope>NUCLEOTIDE SEQUENCE</scope>
</reference>
<organism evidence="1">
    <name type="scientific">marine sediment metagenome</name>
    <dbReference type="NCBI Taxonomy" id="412755"/>
    <lineage>
        <taxon>unclassified sequences</taxon>
        <taxon>metagenomes</taxon>
        <taxon>ecological metagenomes</taxon>
    </lineage>
</organism>
<name>A0A0F9A7G3_9ZZZZ</name>
<dbReference type="EMBL" id="LAZR01056295">
    <property type="protein sequence ID" value="KKK74489.1"/>
    <property type="molecule type" value="Genomic_DNA"/>
</dbReference>
<dbReference type="AlphaFoldDB" id="A0A0F9A7G3"/>
<proteinExistence type="predicted"/>
<accession>A0A0F9A7G3</accession>
<evidence type="ECO:0000313" key="1">
    <source>
        <dbReference type="EMBL" id="KKK74489.1"/>
    </source>
</evidence>
<comment type="caution">
    <text evidence="1">The sequence shown here is derived from an EMBL/GenBank/DDBJ whole genome shotgun (WGS) entry which is preliminary data.</text>
</comment>
<protein>
    <submittedName>
        <fullName evidence="1">Uncharacterized protein</fullName>
    </submittedName>
</protein>
<gene>
    <name evidence="1" type="ORF">LCGC14_2883280</name>
</gene>
<sequence length="66" mass="7300">MGKKDKDYGPTIVAQMLGVCIGSYIGHGVTKREFVKLAADMYTGIAKDLRRQGIEPGFDLREPKND</sequence>